<feature type="non-terminal residue" evidence="11">
    <location>
        <position position="1"/>
    </location>
</feature>
<evidence type="ECO:0000256" key="5">
    <source>
        <dbReference type="ARBA" id="ARBA00022840"/>
    </source>
</evidence>
<protein>
    <recommendedName>
        <fullName evidence="3">DNA topoisomerase (ATP-hydrolyzing)</fullName>
        <ecNumber evidence="3">5.6.2.2</ecNumber>
    </recommendedName>
</protein>
<evidence type="ECO:0000313" key="11">
    <source>
        <dbReference type="EMBL" id="HAN29779.1"/>
    </source>
</evidence>
<keyword evidence="5" id="KW-0067">ATP-binding</keyword>
<keyword evidence="4" id="KW-0547">Nucleotide-binding</keyword>
<dbReference type="InterPro" id="IPR049353">
    <property type="entry name" value="GyrB_hook"/>
</dbReference>
<keyword evidence="7" id="KW-0238">DNA-binding</keyword>
<evidence type="ECO:0000256" key="3">
    <source>
        <dbReference type="ARBA" id="ARBA00012895"/>
    </source>
</evidence>
<evidence type="ECO:0000256" key="4">
    <source>
        <dbReference type="ARBA" id="ARBA00022741"/>
    </source>
</evidence>
<comment type="caution">
    <text evidence="11">The sequence shown here is derived from an EMBL/GenBank/DDBJ whole genome shotgun (WGS) entry which is preliminary data.</text>
</comment>
<keyword evidence="8" id="KW-0413">Isomerase</keyword>
<evidence type="ECO:0000256" key="2">
    <source>
        <dbReference type="ARBA" id="ARBA00010708"/>
    </source>
</evidence>
<dbReference type="GO" id="GO:0003918">
    <property type="term" value="F:DNA topoisomerase type II (double strand cut, ATP-hydrolyzing) activity"/>
    <property type="evidence" value="ECO:0007669"/>
    <property type="project" value="UniProtKB-EC"/>
</dbReference>
<dbReference type="SUPFAM" id="SSF56719">
    <property type="entry name" value="Type II DNA topoisomerase"/>
    <property type="match status" value="1"/>
</dbReference>
<comment type="similarity">
    <text evidence="2">Belongs to the type II topoisomerase GyrB family.</text>
</comment>
<comment type="catalytic activity">
    <reaction evidence="1">
        <text>ATP-dependent breakage, passage and rejoining of double-stranded DNA.</text>
        <dbReference type="EC" id="5.6.2.2"/>
    </reaction>
</comment>
<sequence>TLLLTFFFRQMRELIERGHIFIAQPPLYKISRGKQGQYLKDDEALNRYLTQAALDGAAIVVNPEAPPITGTGLEELVERFRKVAATIDRLGRLYAPPVLWQM</sequence>
<dbReference type="PANTHER" id="PTHR45866">
    <property type="entry name" value="DNA GYRASE/TOPOISOMERASE SUBUNIT B"/>
    <property type="match status" value="1"/>
</dbReference>
<dbReference type="GO" id="GO:0003677">
    <property type="term" value="F:DNA binding"/>
    <property type="evidence" value="ECO:0007669"/>
    <property type="project" value="UniProtKB-KW"/>
</dbReference>
<dbReference type="Gene3D" id="3.30.300.370">
    <property type="match status" value="1"/>
</dbReference>
<dbReference type="EMBL" id="DMND01000258">
    <property type="protein sequence ID" value="HAN29779.1"/>
    <property type="molecule type" value="Genomic_DNA"/>
</dbReference>
<dbReference type="Pfam" id="PF18053">
    <property type="entry name" value="GyrB_insert"/>
    <property type="match status" value="1"/>
</dbReference>
<keyword evidence="6" id="KW-0799">Topoisomerase</keyword>
<dbReference type="GO" id="GO:0006265">
    <property type="term" value="P:DNA topological change"/>
    <property type="evidence" value="ECO:0007669"/>
    <property type="project" value="TreeGrafter"/>
</dbReference>
<evidence type="ECO:0000256" key="8">
    <source>
        <dbReference type="ARBA" id="ARBA00023235"/>
    </source>
</evidence>
<evidence type="ECO:0000313" key="12">
    <source>
        <dbReference type="Proteomes" id="UP000259273"/>
    </source>
</evidence>
<dbReference type="InterPro" id="IPR013760">
    <property type="entry name" value="Topo_IIA-like_dom_sf"/>
</dbReference>
<dbReference type="EC" id="5.6.2.2" evidence="3"/>
<organism evidence="11 12">
    <name type="scientific">Haliea salexigens</name>
    <dbReference type="NCBI Taxonomy" id="287487"/>
    <lineage>
        <taxon>Bacteria</taxon>
        <taxon>Pseudomonadati</taxon>
        <taxon>Pseudomonadota</taxon>
        <taxon>Gammaproteobacteria</taxon>
        <taxon>Cellvibrionales</taxon>
        <taxon>Halieaceae</taxon>
        <taxon>Haliea</taxon>
    </lineage>
</organism>
<dbReference type="InterPro" id="IPR041423">
    <property type="entry name" value="GyrB_insert"/>
</dbReference>
<accession>A0A3C1KSX0</accession>
<evidence type="ECO:0000256" key="6">
    <source>
        <dbReference type="ARBA" id="ARBA00023029"/>
    </source>
</evidence>
<evidence type="ECO:0000259" key="10">
    <source>
        <dbReference type="Pfam" id="PF21249"/>
    </source>
</evidence>
<evidence type="ECO:0000256" key="1">
    <source>
        <dbReference type="ARBA" id="ARBA00000185"/>
    </source>
</evidence>
<dbReference type="Pfam" id="PF21249">
    <property type="entry name" value="GyrB_hook"/>
    <property type="match status" value="1"/>
</dbReference>
<dbReference type="GO" id="GO:0005524">
    <property type="term" value="F:ATP binding"/>
    <property type="evidence" value="ECO:0007669"/>
    <property type="project" value="UniProtKB-KW"/>
</dbReference>
<name>A0A3C1KSX0_9GAMM</name>
<dbReference type="PANTHER" id="PTHR45866:SF1">
    <property type="entry name" value="DNA GYRASE SUBUNIT B, MITOCHONDRIAL"/>
    <property type="match status" value="1"/>
</dbReference>
<evidence type="ECO:0000259" key="9">
    <source>
        <dbReference type="Pfam" id="PF18053"/>
    </source>
</evidence>
<proteinExistence type="inferred from homology"/>
<dbReference type="AlphaFoldDB" id="A0A3C1KSX0"/>
<gene>
    <name evidence="11" type="primary">gyrB</name>
    <name evidence="11" type="ORF">DCP75_19080</name>
</gene>
<evidence type="ECO:0000256" key="7">
    <source>
        <dbReference type="ARBA" id="ARBA00023125"/>
    </source>
</evidence>
<dbReference type="Proteomes" id="UP000259273">
    <property type="component" value="Unassembled WGS sequence"/>
</dbReference>
<feature type="non-terminal residue" evidence="11">
    <location>
        <position position="102"/>
    </location>
</feature>
<feature type="domain" description="DNA gyrase subunit B hook" evidence="10">
    <location>
        <begin position="26"/>
        <end position="54"/>
    </location>
</feature>
<reference evidence="11 12" key="1">
    <citation type="journal article" date="2018" name="Nat. Biotechnol.">
        <title>A standardized bacterial taxonomy based on genome phylogeny substantially revises the tree of life.</title>
        <authorList>
            <person name="Parks D.H."/>
            <person name="Chuvochina M."/>
            <person name="Waite D.W."/>
            <person name="Rinke C."/>
            <person name="Skarshewski A."/>
            <person name="Chaumeil P.A."/>
            <person name="Hugenholtz P."/>
        </authorList>
    </citation>
    <scope>NUCLEOTIDE SEQUENCE [LARGE SCALE GENOMIC DNA]</scope>
    <source>
        <strain evidence="11">UBA9158</strain>
    </source>
</reference>
<feature type="domain" description="DNA gyrase subunit B insert" evidence="9">
    <location>
        <begin position="57"/>
        <end position="102"/>
    </location>
</feature>